<dbReference type="Pfam" id="PF01118">
    <property type="entry name" value="Semialdhyde_dh"/>
    <property type="match status" value="1"/>
</dbReference>
<protein>
    <recommendedName>
        <fullName evidence="6 15">Aspartate-semialdehyde dehydrogenase</fullName>
        <shortName evidence="15">ASA dehydrogenase</shortName>
        <shortName evidence="15">ASADH</shortName>
        <ecNumber evidence="6 15">1.2.1.11</ecNumber>
    </recommendedName>
    <alternativeName>
        <fullName evidence="15">Aspartate-beta-semialdehyde dehydrogenase</fullName>
    </alternativeName>
</protein>
<dbReference type="AlphaFoldDB" id="A0A1I5WXJ0"/>
<feature type="binding site" evidence="15">
    <location>
        <begin position="12"/>
        <end position="15"/>
    </location>
    <ligand>
        <name>NADP(+)</name>
        <dbReference type="ChEBI" id="CHEBI:58349"/>
    </ligand>
</feature>
<dbReference type="GO" id="GO:0009089">
    <property type="term" value="P:lysine biosynthetic process via diaminopimelate"/>
    <property type="evidence" value="ECO:0007669"/>
    <property type="project" value="UniProtKB-UniRule"/>
</dbReference>
<comment type="caution">
    <text evidence="15">Lacks conserved residue(s) required for the propagation of feature annotation.</text>
</comment>
<evidence type="ECO:0000256" key="9">
    <source>
        <dbReference type="ARBA" id="ARBA00022857"/>
    </source>
</evidence>
<feature type="binding site" evidence="15">
    <location>
        <position position="102"/>
    </location>
    <ligand>
        <name>phosphate</name>
        <dbReference type="ChEBI" id="CHEBI:43474"/>
    </ligand>
</feature>
<keyword evidence="11 15" id="KW-0560">Oxidoreductase</keyword>
<gene>
    <name evidence="15" type="primary">asd</name>
    <name evidence="18" type="ORF">SAMN05444406_12011</name>
</gene>
<dbReference type="UniPathway" id="UPA00050">
    <property type="reaction ID" value="UER00463"/>
</dbReference>
<comment type="pathway">
    <text evidence="2 15">Amino-acid biosynthesis; L-lysine biosynthesis via DAP pathway; (S)-tetrahydrodipicolinate from L-aspartate: step 2/4.</text>
</comment>
<reference evidence="18 19" key="1">
    <citation type="submission" date="2016-10" db="EMBL/GenBank/DDBJ databases">
        <authorList>
            <person name="de Groot N.N."/>
        </authorList>
    </citation>
    <scope>NUCLEOTIDE SEQUENCE [LARGE SCALE GENOMIC DNA]</scope>
    <source>
        <strain evidence="18 19">DSM 20678</strain>
    </source>
</reference>
<dbReference type="InterPro" id="IPR000534">
    <property type="entry name" value="Semialdehyde_DH_NAD-bd"/>
</dbReference>
<keyword evidence="7 15" id="KW-0028">Amino-acid biosynthesis</keyword>
<dbReference type="GO" id="GO:0009097">
    <property type="term" value="P:isoleucine biosynthetic process"/>
    <property type="evidence" value="ECO:0007669"/>
    <property type="project" value="UniProtKB-UniRule"/>
</dbReference>
<accession>A0A1I5WXJ0</accession>
<evidence type="ECO:0000256" key="10">
    <source>
        <dbReference type="ARBA" id="ARBA00022915"/>
    </source>
</evidence>
<keyword evidence="10 15" id="KW-0220">Diaminopimelate biosynthesis</keyword>
<dbReference type="UniPathway" id="UPA00034">
    <property type="reaction ID" value="UER00016"/>
</dbReference>
<keyword evidence="12 15" id="KW-0457">Lysine biosynthesis</keyword>
<dbReference type="Pfam" id="PF02774">
    <property type="entry name" value="Semialdhyde_dhC"/>
    <property type="match status" value="1"/>
</dbReference>
<dbReference type="GO" id="GO:0071266">
    <property type="term" value="P:'de novo' L-methionine biosynthetic process"/>
    <property type="evidence" value="ECO:0007669"/>
    <property type="project" value="UniProtKB-UniRule"/>
</dbReference>
<dbReference type="GO" id="GO:0046983">
    <property type="term" value="F:protein dimerization activity"/>
    <property type="evidence" value="ECO:0007669"/>
    <property type="project" value="InterPro"/>
</dbReference>
<evidence type="ECO:0000256" key="8">
    <source>
        <dbReference type="ARBA" id="ARBA00022697"/>
    </source>
</evidence>
<feature type="binding site" evidence="15">
    <location>
        <begin position="40"/>
        <end position="41"/>
    </location>
    <ligand>
        <name>NADP(+)</name>
        <dbReference type="ChEBI" id="CHEBI:58349"/>
    </ligand>
</feature>
<evidence type="ECO:0000256" key="13">
    <source>
        <dbReference type="ARBA" id="ARBA00023167"/>
    </source>
</evidence>
<dbReference type="EMBL" id="FOXR01000020">
    <property type="protein sequence ID" value="SFQ24358.1"/>
    <property type="molecule type" value="Genomic_DNA"/>
</dbReference>
<keyword evidence="13 15" id="KW-0486">Methionine biosynthesis</keyword>
<comment type="function">
    <text evidence="15">Catalyzes the NADPH-dependent formation of L-aspartate-semialdehyde (L-ASA) by the reductive dephosphorylation of L-aspartyl-4-phosphate.</text>
</comment>
<keyword evidence="19" id="KW-1185">Reference proteome</keyword>
<evidence type="ECO:0000256" key="16">
    <source>
        <dbReference type="PIRSR" id="PIRSR000148-1"/>
    </source>
</evidence>
<evidence type="ECO:0000256" key="4">
    <source>
        <dbReference type="ARBA" id="ARBA00010584"/>
    </source>
</evidence>
<dbReference type="GO" id="GO:0019877">
    <property type="term" value="P:diaminopimelate biosynthetic process"/>
    <property type="evidence" value="ECO:0007669"/>
    <property type="project" value="UniProtKB-UniRule"/>
</dbReference>
<evidence type="ECO:0000256" key="5">
    <source>
        <dbReference type="ARBA" id="ARBA00011738"/>
    </source>
</evidence>
<dbReference type="InterPro" id="IPR012280">
    <property type="entry name" value="Semialdhyde_DH_dimer_dom"/>
</dbReference>
<evidence type="ECO:0000256" key="12">
    <source>
        <dbReference type="ARBA" id="ARBA00023154"/>
    </source>
</evidence>
<evidence type="ECO:0000313" key="19">
    <source>
        <dbReference type="Proteomes" id="UP000198577"/>
    </source>
</evidence>
<evidence type="ECO:0000256" key="1">
    <source>
        <dbReference type="ARBA" id="ARBA00005021"/>
    </source>
</evidence>
<dbReference type="GO" id="GO:0050661">
    <property type="term" value="F:NADP binding"/>
    <property type="evidence" value="ECO:0007669"/>
    <property type="project" value="UniProtKB-UniRule"/>
</dbReference>
<organism evidence="18 19">
    <name type="scientific">Caldicoprobacter faecalis</name>
    <dbReference type="NCBI Taxonomy" id="937334"/>
    <lineage>
        <taxon>Bacteria</taxon>
        <taxon>Bacillati</taxon>
        <taxon>Bacillota</taxon>
        <taxon>Clostridia</taxon>
        <taxon>Caldicoprobacterales</taxon>
        <taxon>Caldicoprobacteraceae</taxon>
        <taxon>Caldicoprobacter</taxon>
    </lineage>
</organism>
<comment type="subunit">
    <text evidence="5 15">Homodimer.</text>
</comment>
<dbReference type="GO" id="GO:0051287">
    <property type="term" value="F:NAD binding"/>
    <property type="evidence" value="ECO:0007669"/>
    <property type="project" value="InterPro"/>
</dbReference>
<dbReference type="UniPathway" id="UPA00051">
    <property type="reaction ID" value="UER00464"/>
</dbReference>
<dbReference type="NCBIfam" id="TIGR01296">
    <property type="entry name" value="asd_B"/>
    <property type="match status" value="1"/>
</dbReference>
<comment type="pathway">
    <text evidence="1 15">Amino-acid biosynthesis; L-methionine biosynthesis via de novo pathway; L-homoserine from L-aspartate: step 2/3.</text>
</comment>
<dbReference type="HAMAP" id="MF_02121">
    <property type="entry name" value="ASADH"/>
    <property type="match status" value="1"/>
</dbReference>
<feature type="binding site" evidence="15">
    <location>
        <begin position="161"/>
        <end position="162"/>
    </location>
    <ligand>
        <name>NADP(+)</name>
        <dbReference type="ChEBI" id="CHEBI:58349"/>
    </ligand>
</feature>
<keyword evidence="9 15" id="KW-0521">NADP</keyword>
<feature type="binding site" evidence="15">
    <location>
        <position position="232"/>
    </location>
    <ligand>
        <name>substrate</name>
    </ligand>
</feature>
<dbReference type="PANTHER" id="PTHR46278">
    <property type="entry name" value="DEHYDROGENASE, PUTATIVE-RELATED"/>
    <property type="match status" value="1"/>
</dbReference>
<evidence type="ECO:0000256" key="15">
    <source>
        <dbReference type="HAMAP-Rule" id="MF_02121"/>
    </source>
</evidence>
<dbReference type="SMART" id="SM00859">
    <property type="entry name" value="Semialdhyde_dh"/>
    <property type="match status" value="1"/>
</dbReference>
<dbReference type="Gene3D" id="3.40.50.720">
    <property type="entry name" value="NAD(P)-binding Rossmann-like Domain"/>
    <property type="match status" value="1"/>
</dbReference>
<evidence type="ECO:0000259" key="17">
    <source>
        <dbReference type="SMART" id="SM00859"/>
    </source>
</evidence>
<dbReference type="Proteomes" id="UP000198577">
    <property type="component" value="Unassembled WGS sequence"/>
</dbReference>
<feature type="binding site" evidence="15">
    <location>
        <position position="158"/>
    </location>
    <ligand>
        <name>substrate</name>
    </ligand>
</feature>
<comment type="pathway">
    <text evidence="3 15">Amino-acid biosynthesis; L-threonine biosynthesis; L-threonine from L-aspartate: step 2/5.</text>
</comment>
<dbReference type="InterPro" id="IPR036291">
    <property type="entry name" value="NAD(P)-bd_dom_sf"/>
</dbReference>
<sequence>MQKYNIAIVGATGMVGRKFLEVLEERQFPIANCYLFASARSAGTRIKFMGEDHVVEELTETSFDGKNIDIALFSAGATVSKKFAPIAASRGAVVIDNSSAWRMEEDVPLVVPEVNPQEILKHKGIIANPNCSTIQAVVVLKPLHDHYKIKRIVYSTYQAVSGAGMEGYLDLQNGIRGEKTLQKFPHPIFANCIPHIDVFLDNGYTKEEMKMIQETKKILGDYSLRITATTVRVPVFYGHSESINVEFEKDFDLDELRELLAKSPGVIVVDDPKNNQYPMPIYAENKDEVFVGRIRRDESVPSGVNLWVVADNIRKGAATNAVQIAQKVVEYWENGQLAR</sequence>
<keyword evidence="8 15" id="KW-0791">Threonine biosynthesis</keyword>
<dbReference type="EC" id="1.2.1.11" evidence="6 15"/>
<name>A0A1I5WXJ0_9FIRM</name>
<dbReference type="CDD" id="cd02316">
    <property type="entry name" value="VcASADH2_like_N"/>
    <property type="match status" value="1"/>
</dbReference>
<evidence type="ECO:0000256" key="7">
    <source>
        <dbReference type="ARBA" id="ARBA00022605"/>
    </source>
</evidence>
<evidence type="ECO:0000256" key="3">
    <source>
        <dbReference type="ARBA" id="ARBA00005097"/>
    </source>
</evidence>
<dbReference type="InterPro" id="IPR012080">
    <property type="entry name" value="Asp_semialdehyde_DH"/>
</dbReference>
<dbReference type="GO" id="GO:0004073">
    <property type="term" value="F:aspartate-semialdehyde dehydrogenase activity"/>
    <property type="evidence" value="ECO:0007669"/>
    <property type="project" value="UniProtKB-UniRule"/>
</dbReference>
<feature type="domain" description="Semialdehyde dehydrogenase NAD-binding" evidence="17">
    <location>
        <begin position="5"/>
        <end position="122"/>
    </location>
</feature>
<comment type="similarity">
    <text evidence="4 15">Belongs to the aspartate-semialdehyde dehydrogenase family.</text>
</comment>
<dbReference type="GO" id="GO:0009088">
    <property type="term" value="P:threonine biosynthetic process"/>
    <property type="evidence" value="ECO:0007669"/>
    <property type="project" value="UniProtKB-UniRule"/>
</dbReference>
<comment type="catalytic activity">
    <reaction evidence="14 15">
        <text>L-aspartate 4-semialdehyde + phosphate + NADP(+) = 4-phospho-L-aspartate + NADPH + H(+)</text>
        <dbReference type="Rhea" id="RHEA:24284"/>
        <dbReference type="ChEBI" id="CHEBI:15378"/>
        <dbReference type="ChEBI" id="CHEBI:43474"/>
        <dbReference type="ChEBI" id="CHEBI:57535"/>
        <dbReference type="ChEBI" id="CHEBI:57783"/>
        <dbReference type="ChEBI" id="CHEBI:58349"/>
        <dbReference type="ChEBI" id="CHEBI:537519"/>
        <dbReference type="EC" id="1.2.1.11"/>
    </reaction>
</comment>
<dbReference type="Gene3D" id="3.30.360.10">
    <property type="entry name" value="Dihydrodipicolinate Reductase, domain 2"/>
    <property type="match status" value="1"/>
</dbReference>
<dbReference type="NCBIfam" id="NF011456">
    <property type="entry name" value="PRK14874.1"/>
    <property type="match status" value="1"/>
</dbReference>
<evidence type="ECO:0000256" key="11">
    <source>
        <dbReference type="ARBA" id="ARBA00023002"/>
    </source>
</evidence>
<dbReference type="RefSeq" id="WP_092282489.1">
    <property type="nucleotide sequence ID" value="NZ_FOXR01000020.1"/>
</dbReference>
<dbReference type="PANTHER" id="PTHR46278:SF2">
    <property type="entry name" value="ASPARTATE-SEMIALDEHYDE DEHYDROGENASE"/>
    <property type="match status" value="1"/>
</dbReference>
<proteinExistence type="inferred from homology"/>
<dbReference type="CDD" id="cd18131">
    <property type="entry name" value="ASADH_C_bac_euk_like"/>
    <property type="match status" value="1"/>
</dbReference>
<dbReference type="SUPFAM" id="SSF55347">
    <property type="entry name" value="Glyceraldehyde-3-phosphate dehydrogenase-like, C-terminal domain"/>
    <property type="match status" value="1"/>
</dbReference>
<feature type="active site" description="Proton acceptor" evidence="15 16">
    <location>
        <position position="239"/>
    </location>
</feature>
<feature type="active site" description="Acyl-thioester intermediate" evidence="15 16">
    <location>
        <position position="131"/>
    </location>
</feature>
<dbReference type="PIRSF" id="PIRSF000148">
    <property type="entry name" value="ASA_dh"/>
    <property type="match status" value="1"/>
</dbReference>
<evidence type="ECO:0000256" key="6">
    <source>
        <dbReference type="ARBA" id="ARBA00013120"/>
    </source>
</evidence>
<dbReference type="STRING" id="937334.SAMN05444406_12011"/>
<evidence type="ECO:0000313" key="18">
    <source>
        <dbReference type="EMBL" id="SFQ24358.1"/>
    </source>
</evidence>
<evidence type="ECO:0000256" key="14">
    <source>
        <dbReference type="ARBA" id="ARBA00047891"/>
    </source>
</evidence>
<dbReference type="SUPFAM" id="SSF51735">
    <property type="entry name" value="NAD(P)-binding Rossmann-fold domains"/>
    <property type="match status" value="1"/>
</dbReference>
<evidence type="ECO:0000256" key="2">
    <source>
        <dbReference type="ARBA" id="ARBA00005076"/>
    </source>
</evidence>
<dbReference type="InterPro" id="IPR005986">
    <property type="entry name" value="Asp_semialdehyde_DH_beta"/>
</dbReference>
<dbReference type="OrthoDB" id="9805684at2"/>
<feature type="binding site" evidence="15">
    <location>
        <position position="312"/>
    </location>
    <ligand>
        <name>NADP(+)</name>
        <dbReference type="ChEBI" id="CHEBI:58349"/>
    </ligand>
</feature>